<evidence type="ECO:0000313" key="1">
    <source>
        <dbReference type="EMBL" id="KAA3526597.1"/>
    </source>
</evidence>
<comment type="caution">
    <text evidence="1">The sequence shown here is derived from an EMBL/GenBank/DDBJ whole genome shotgun (WGS) entry which is preliminary data.</text>
</comment>
<evidence type="ECO:0000313" key="2">
    <source>
        <dbReference type="Proteomes" id="UP000436911"/>
    </source>
</evidence>
<proteinExistence type="predicted"/>
<accession>A0A368NVM4</accession>
<dbReference type="RefSeq" id="WP_060716733.1">
    <property type="nucleotide sequence ID" value="NZ_CP055265.1"/>
</dbReference>
<reference evidence="1 2" key="1">
    <citation type="submission" date="2018-08" db="EMBL/GenBank/DDBJ databases">
        <title>Genome sequencing of Agrobacterium vitis strain ICMP 10754.</title>
        <authorList>
            <person name="Visnovsky S.B."/>
            <person name="Pitman A.R."/>
        </authorList>
    </citation>
    <scope>NUCLEOTIDE SEQUENCE [LARGE SCALE GENOMIC DNA]</scope>
    <source>
        <strain evidence="1 2">ICMP 10754</strain>
    </source>
</reference>
<organism evidence="1 2">
    <name type="scientific">Agrobacterium vitis</name>
    <name type="common">Rhizobium vitis</name>
    <dbReference type="NCBI Taxonomy" id="373"/>
    <lineage>
        <taxon>Bacteria</taxon>
        <taxon>Pseudomonadati</taxon>
        <taxon>Pseudomonadota</taxon>
        <taxon>Alphaproteobacteria</taxon>
        <taxon>Hyphomicrobiales</taxon>
        <taxon>Rhizobiaceae</taxon>
        <taxon>Rhizobium/Agrobacterium group</taxon>
        <taxon>Agrobacterium</taxon>
    </lineage>
</organism>
<dbReference type="OrthoDB" id="323926at2"/>
<dbReference type="GeneID" id="60682887"/>
<dbReference type="EMBL" id="QUSG01000007">
    <property type="protein sequence ID" value="KAA3526597.1"/>
    <property type="molecule type" value="Genomic_DNA"/>
</dbReference>
<dbReference type="AlphaFoldDB" id="A0A368NVM4"/>
<gene>
    <name evidence="1" type="ORF">DXT89_14580</name>
</gene>
<dbReference type="Proteomes" id="UP000436911">
    <property type="component" value="Unassembled WGS sequence"/>
</dbReference>
<sequence length="398" mass="45196">MTIGLDDLSLERLMKERVWTFGKAGAEQVFASQISFESGGWLRGYSHTNENSWRVKGGAVEFLSQNAAVTTRFDTVRSVDGRIEMEGQFRLPGERGVHHLTEAGEARKPQNRTALIVPIHDAYFIYGINLLFQSIGADYDIIFVFSTDADRLQFREMHQASPFLNYSSLVLSDYFSGSALSVVAEGRTWPTVKKFLALSLAHKLYDYLLCVDAETFILNRTGWTEAAAAVVSEARWYGGTLTVNHSAERQIMHASAIKLAPAADHEKIQAISGNWGIYTWWWDIPVYSAKSVPGFLEWIGWDTSLQFVERLVHSVFDHITYQFYMALYGGFSFTMVEGIAHAMEFCNAGIVSKVHQQIHPMRWTNAFAYTQDPNFFRENNYLAVYHIDRKSFPQFNPG</sequence>
<protein>
    <submittedName>
        <fullName evidence="1">Uncharacterized protein</fullName>
    </submittedName>
</protein>
<name>A0A368NVM4_AGRVI</name>